<evidence type="ECO:0000256" key="5">
    <source>
        <dbReference type="ARBA" id="ARBA00022692"/>
    </source>
</evidence>
<reference evidence="12" key="2">
    <citation type="journal article" date="2015" name="Data Brief">
        <title>Shoot transcriptome of the giant reed, Arundo donax.</title>
        <authorList>
            <person name="Barrero R.A."/>
            <person name="Guerrero F.D."/>
            <person name="Moolhuijzen P."/>
            <person name="Goolsby J.A."/>
            <person name="Tidwell J."/>
            <person name="Bellgard S.E."/>
            <person name="Bellgard M.I."/>
        </authorList>
    </citation>
    <scope>NUCLEOTIDE SEQUENCE</scope>
    <source>
        <tissue evidence="12">Shoot tissue taken approximately 20 cm above the soil surface</tissue>
    </source>
</reference>
<evidence type="ECO:0000256" key="8">
    <source>
        <dbReference type="ARBA" id="ARBA00023002"/>
    </source>
</evidence>
<comment type="cofactor">
    <cofactor evidence="1">
        <name>heme</name>
        <dbReference type="ChEBI" id="CHEBI:30413"/>
    </cofactor>
</comment>
<evidence type="ECO:0000313" key="12">
    <source>
        <dbReference type="EMBL" id="JAD63206.1"/>
    </source>
</evidence>
<dbReference type="GO" id="GO:0004497">
    <property type="term" value="F:monooxygenase activity"/>
    <property type="evidence" value="ECO:0007669"/>
    <property type="project" value="UniProtKB-KW"/>
</dbReference>
<sequence length="214" mass="24365">MRLLKKGQDPSSLFDLRDLFPSSRLVRMLPRSRKVERHMQEVFRLMNSILRQHEERRAAAEDGDGEQDMIDVLLRIQKEGDMRVSLTHGVIRAVLIDVFGAALDTSTTALQWAMAELLTNPRVMEKAQLEIRHVMAGQARVDEGALSRLHYLKAVIKETLPLHPPGPFFPRVCSDDCKIEGYHVPRGTIAIINAWAISRDPKHWDDPAKFIAEV</sequence>
<dbReference type="InterPro" id="IPR001128">
    <property type="entry name" value="Cyt_P450"/>
</dbReference>
<keyword evidence="4" id="KW-0349">Heme</keyword>
<accession>A0A0A9BIL5</accession>
<dbReference type="Gene3D" id="1.10.630.10">
    <property type="entry name" value="Cytochrome P450"/>
    <property type="match status" value="1"/>
</dbReference>
<reference evidence="12" key="1">
    <citation type="submission" date="2014-09" db="EMBL/GenBank/DDBJ databases">
        <authorList>
            <person name="Magalhaes I.L.F."/>
            <person name="Oliveira U."/>
            <person name="Santos F.R."/>
            <person name="Vidigal T.H.D.A."/>
            <person name="Brescovit A.D."/>
            <person name="Santos A.J."/>
        </authorList>
    </citation>
    <scope>NUCLEOTIDE SEQUENCE</scope>
    <source>
        <tissue evidence="12">Shoot tissue taken approximately 20 cm above the soil surface</tissue>
    </source>
</reference>
<dbReference type="PANTHER" id="PTHR47953">
    <property type="entry name" value="OS08G0105600 PROTEIN"/>
    <property type="match status" value="1"/>
</dbReference>
<keyword evidence="5" id="KW-0812">Transmembrane</keyword>
<evidence type="ECO:0000256" key="11">
    <source>
        <dbReference type="ARBA" id="ARBA00023136"/>
    </source>
</evidence>
<dbReference type="InterPro" id="IPR036396">
    <property type="entry name" value="Cyt_P450_sf"/>
</dbReference>
<dbReference type="GO" id="GO:0016705">
    <property type="term" value="F:oxidoreductase activity, acting on paired donors, with incorporation or reduction of molecular oxygen"/>
    <property type="evidence" value="ECO:0007669"/>
    <property type="project" value="InterPro"/>
</dbReference>
<keyword evidence="8" id="KW-0560">Oxidoreductase</keyword>
<evidence type="ECO:0000256" key="3">
    <source>
        <dbReference type="ARBA" id="ARBA00010617"/>
    </source>
</evidence>
<dbReference type="GO" id="GO:0020037">
    <property type="term" value="F:heme binding"/>
    <property type="evidence" value="ECO:0007669"/>
    <property type="project" value="InterPro"/>
</dbReference>
<dbReference type="InterPro" id="IPR052306">
    <property type="entry name" value="CYP450_71D"/>
</dbReference>
<comment type="subcellular location">
    <subcellularLocation>
        <location evidence="2">Membrane</location>
        <topology evidence="2">Single-pass membrane protein</topology>
    </subcellularLocation>
</comment>
<dbReference type="GO" id="GO:0016020">
    <property type="term" value="C:membrane"/>
    <property type="evidence" value="ECO:0007669"/>
    <property type="project" value="UniProtKB-SubCell"/>
</dbReference>
<evidence type="ECO:0000256" key="6">
    <source>
        <dbReference type="ARBA" id="ARBA00022723"/>
    </source>
</evidence>
<dbReference type="PANTHER" id="PTHR47953:SF19">
    <property type="entry name" value="OS06G0641600 PROTEIN"/>
    <property type="match status" value="1"/>
</dbReference>
<dbReference type="Pfam" id="PF00067">
    <property type="entry name" value="p450"/>
    <property type="match status" value="1"/>
</dbReference>
<comment type="similarity">
    <text evidence="3">Belongs to the cytochrome P450 family.</text>
</comment>
<dbReference type="AlphaFoldDB" id="A0A0A9BIL5"/>
<keyword evidence="7" id="KW-1133">Transmembrane helix</keyword>
<evidence type="ECO:0000256" key="4">
    <source>
        <dbReference type="ARBA" id="ARBA00022617"/>
    </source>
</evidence>
<evidence type="ECO:0000256" key="10">
    <source>
        <dbReference type="ARBA" id="ARBA00023033"/>
    </source>
</evidence>
<keyword evidence="6" id="KW-0479">Metal-binding</keyword>
<keyword evidence="9" id="KW-0408">Iron</keyword>
<dbReference type="EMBL" id="GBRH01234689">
    <property type="protein sequence ID" value="JAD63206.1"/>
    <property type="molecule type" value="Transcribed_RNA"/>
</dbReference>
<dbReference type="InterPro" id="IPR002401">
    <property type="entry name" value="Cyt_P450_E_grp-I"/>
</dbReference>
<evidence type="ECO:0000256" key="9">
    <source>
        <dbReference type="ARBA" id="ARBA00023004"/>
    </source>
</evidence>
<name>A0A0A9BIL5_ARUDO</name>
<evidence type="ECO:0000256" key="2">
    <source>
        <dbReference type="ARBA" id="ARBA00004167"/>
    </source>
</evidence>
<keyword evidence="11" id="KW-0472">Membrane</keyword>
<organism evidence="12">
    <name type="scientific">Arundo donax</name>
    <name type="common">Giant reed</name>
    <name type="synonym">Donax arundinaceus</name>
    <dbReference type="NCBI Taxonomy" id="35708"/>
    <lineage>
        <taxon>Eukaryota</taxon>
        <taxon>Viridiplantae</taxon>
        <taxon>Streptophyta</taxon>
        <taxon>Embryophyta</taxon>
        <taxon>Tracheophyta</taxon>
        <taxon>Spermatophyta</taxon>
        <taxon>Magnoliopsida</taxon>
        <taxon>Liliopsida</taxon>
        <taxon>Poales</taxon>
        <taxon>Poaceae</taxon>
        <taxon>PACMAD clade</taxon>
        <taxon>Arundinoideae</taxon>
        <taxon>Arundineae</taxon>
        <taxon>Arundo</taxon>
    </lineage>
</organism>
<dbReference type="GO" id="GO:0005506">
    <property type="term" value="F:iron ion binding"/>
    <property type="evidence" value="ECO:0007669"/>
    <property type="project" value="InterPro"/>
</dbReference>
<keyword evidence="10" id="KW-0503">Monooxygenase</keyword>
<proteinExistence type="inferred from homology"/>
<protein>
    <submittedName>
        <fullName evidence="12">Uncharacterized protein</fullName>
    </submittedName>
</protein>
<dbReference type="SUPFAM" id="SSF48264">
    <property type="entry name" value="Cytochrome P450"/>
    <property type="match status" value="1"/>
</dbReference>
<evidence type="ECO:0000256" key="1">
    <source>
        <dbReference type="ARBA" id="ARBA00001971"/>
    </source>
</evidence>
<dbReference type="PRINTS" id="PR00463">
    <property type="entry name" value="EP450I"/>
</dbReference>
<evidence type="ECO:0000256" key="7">
    <source>
        <dbReference type="ARBA" id="ARBA00022989"/>
    </source>
</evidence>